<reference evidence="2 3" key="1">
    <citation type="submission" date="2022-06" db="EMBL/GenBank/DDBJ databases">
        <title>Mycolicibacterium sp. CAU 1645 isolated from seawater.</title>
        <authorList>
            <person name="Kim W."/>
        </authorList>
    </citation>
    <scope>NUCLEOTIDE SEQUENCE [LARGE SCALE GENOMIC DNA]</scope>
    <source>
        <strain evidence="2 3">CAU 1645</strain>
    </source>
</reference>
<keyword evidence="3" id="KW-1185">Reference proteome</keyword>
<keyword evidence="1" id="KW-0472">Membrane</keyword>
<dbReference type="RefSeq" id="WP_255059252.1">
    <property type="nucleotide sequence ID" value="NZ_JANDBD010000003.1"/>
</dbReference>
<feature type="transmembrane region" description="Helical" evidence="1">
    <location>
        <begin position="21"/>
        <end position="41"/>
    </location>
</feature>
<sequence length="178" mass="19921">MKRSRNVDEFDRDHTEILASRTALSALIIVLVAAIISGNFADVGLQGKVKRATQSIRTVTGLNQHWDAFAPDPRTNSTYVDGRVDFVDGGATTYPIVTRRGLGAYVDYRWQKLEESLWTGDALWHAYAAYLANRARADGREPLRVILIRRSADTLPPGSDPQRGPWTETPIYVLDLHE</sequence>
<organism evidence="2 3">
    <name type="scientific">Mycolicibacterium arenosum</name>
    <dbReference type="NCBI Taxonomy" id="2952157"/>
    <lineage>
        <taxon>Bacteria</taxon>
        <taxon>Bacillati</taxon>
        <taxon>Actinomycetota</taxon>
        <taxon>Actinomycetes</taxon>
        <taxon>Mycobacteriales</taxon>
        <taxon>Mycobacteriaceae</taxon>
        <taxon>Mycolicibacterium</taxon>
    </lineage>
</organism>
<evidence type="ECO:0000313" key="3">
    <source>
        <dbReference type="Proteomes" id="UP001651690"/>
    </source>
</evidence>
<accession>A0ABT1LZP8</accession>
<name>A0ABT1LZP8_9MYCO</name>
<protein>
    <submittedName>
        <fullName evidence="2">Uncharacterized protein</fullName>
    </submittedName>
</protein>
<comment type="caution">
    <text evidence="2">The sequence shown here is derived from an EMBL/GenBank/DDBJ whole genome shotgun (WGS) entry which is preliminary data.</text>
</comment>
<keyword evidence="1" id="KW-1133">Transmembrane helix</keyword>
<dbReference type="Proteomes" id="UP001651690">
    <property type="component" value="Unassembled WGS sequence"/>
</dbReference>
<evidence type="ECO:0000256" key="1">
    <source>
        <dbReference type="SAM" id="Phobius"/>
    </source>
</evidence>
<keyword evidence="1" id="KW-0812">Transmembrane</keyword>
<evidence type="ECO:0000313" key="2">
    <source>
        <dbReference type="EMBL" id="MCP9272075.1"/>
    </source>
</evidence>
<dbReference type="EMBL" id="JANDBD010000003">
    <property type="protein sequence ID" value="MCP9272075.1"/>
    <property type="molecule type" value="Genomic_DNA"/>
</dbReference>
<gene>
    <name evidence="2" type="ORF">NM203_07735</name>
</gene>
<proteinExistence type="predicted"/>